<dbReference type="GO" id="GO:0030687">
    <property type="term" value="C:preribosome, large subunit precursor"/>
    <property type="evidence" value="ECO:0007669"/>
    <property type="project" value="TreeGrafter"/>
</dbReference>
<dbReference type="SMART" id="SM00320">
    <property type="entry name" value="WD40"/>
    <property type="match status" value="3"/>
</dbReference>
<dbReference type="AlphaFoldDB" id="A0A9D4U0I3"/>
<dbReference type="PANTHER" id="PTHR16038">
    <property type="entry name" value="NOP SEVEN ASSOCIATED PROTEIN 1"/>
    <property type="match status" value="1"/>
</dbReference>
<dbReference type="GO" id="GO:0042273">
    <property type="term" value="P:ribosomal large subunit biogenesis"/>
    <property type="evidence" value="ECO:0007669"/>
    <property type="project" value="InterPro"/>
</dbReference>
<dbReference type="Proteomes" id="UP001055712">
    <property type="component" value="Unassembled WGS sequence"/>
</dbReference>
<gene>
    <name evidence="2" type="ORF">D9Q98_001344</name>
</gene>
<dbReference type="InterPro" id="IPR015943">
    <property type="entry name" value="WD40/YVTN_repeat-like_dom_sf"/>
</dbReference>
<reference evidence="2" key="1">
    <citation type="journal article" date="2019" name="Plant J.">
        <title>Chlorella vulgaris genome assembly and annotation reveals the molecular basis for metabolic acclimation to high light conditions.</title>
        <authorList>
            <person name="Cecchin M."/>
            <person name="Marcolungo L."/>
            <person name="Rossato M."/>
            <person name="Girolomoni L."/>
            <person name="Cosentino E."/>
            <person name="Cuine S."/>
            <person name="Li-Beisson Y."/>
            <person name="Delledonne M."/>
            <person name="Ballottari M."/>
        </authorList>
    </citation>
    <scope>NUCLEOTIDE SEQUENCE</scope>
    <source>
        <strain evidence="2">211/11P</strain>
    </source>
</reference>
<evidence type="ECO:0000256" key="1">
    <source>
        <dbReference type="SAM" id="MobiDB-lite"/>
    </source>
</evidence>
<evidence type="ECO:0000313" key="3">
    <source>
        <dbReference type="Proteomes" id="UP001055712"/>
    </source>
</evidence>
<keyword evidence="3" id="KW-1185">Reference proteome</keyword>
<name>A0A9D4U0I3_CHLVU</name>
<dbReference type="OrthoDB" id="18388at2759"/>
<dbReference type="PANTHER" id="PTHR16038:SF4">
    <property type="entry name" value="WD REPEAT-CONTAINING PROTEIN 74"/>
    <property type="match status" value="1"/>
</dbReference>
<dbReference type="EMBL" id="SIDB01000001">
    <property type="protein sequence ID" value="KAI3438930.1"/>
    <property type="molecule type" value="Genomic_DNA"/>
</dbReference>
<proteinExistence type="predicted"/>
<sequence>MDDRTPPLRLLCSDELGQLKVVQTADGTQLGTAALAATWGQPDKLKWIDCIALGSAGGIEDIETAVLAVSRRNGSIELLSAISGQLVATIPAVAAGSDSQQPSPPQQGEEQADAVRVHGLHLLWDNEAMGSLPAVLSVTQGGIARLHSPAGGSWEQQRSWQVPDKVCCTAYDPASSRLAVGCQGTELRLFDVTTGELVFAFKGGKPNKVGLVDRPWNTAITFLPAASTADGTGSSGPGDRLLVGTGHHKVRLYDKEIGKRPQMDLAWGEGRITCMALEPSGERCWLGNGLGSIEVLDLAAKRFTGAVKGLAGAVRALAVHPEAPVLASVGLDRYMRLHSTASRKLLAKVYCKTLPTGLAVCPTDASMLPALEQTEEEQVRRKSGRRAASEEQGFEDAEEAEAPRRQKRSQQRSEGSSRKQTDKRQRRQQAADSD</sequence>
<comment type="caution">
    <text evidence="2">The sequence shown here is derived from an EMBL/GenBank/DDBJ whole genome shotgun (WGS) entry which is preliminary data.</text>
</comment>
<dbReference type="GO" id="GO:0005730">
    <property type="term" value="C:nucleolus"/>
    <property type="evidence" value="ECO:0007669"/>
    <property type="project" value="InterPro"/>
</dbReference>
<dbReference type="InterPro" id="IPR011047">
    <property type="entry name" value="Quinoprotein_ADH-like_sf"/>
</dbReference>
<organism evidence="2 3">
    <name type="scientific">Chlorella vulgaris</name>
    <name type="common">Green alga</name>
    <dbReference type="NCBI Taxonomy" id="3077"/>
    <lineage>
        <taxon>Eukaryota</taxon>
        <taxon>Viridiplantae</taxon>
        <taxon>Chlorophyta</taxon>
        <taxon>core chlorophytes</taxon>
        <taxon>Trebouxiophyceae</taxon>
        <taxon>Chlorellales</taxon>
        <taxon>Chlorellaceae</taxon>
        <taxon>Chlorella clade</taxon>
        <taxon>Chlorella</taxon>
    </lineage>
</organism>
<dbReference type="InterPro" id="IPR037379">
    <property type="entry name" value="WDR74/Nsa1"/>
</dbReference>
<dbReference type="SUPFAM" id="SSF50998">
    <property type="entry name" value="Quinoprotein alcohol dehydrogenase-like"/>
    <property type="match status" value="1"/>
</dbReference>
<reference evidence="2" key="2">
    <citation type="submission" date="2020-11" db="EMBL/GenBank/DDBJ databases">
        <authorList>
            <person name="Cecchin M."/>
            <person name="Marcolungo L."/>
            <person name="Rossato M."/>
            <person name="Girolomoni L."/>
            <person name="Cosentino E."/>
            <person name="Cuine S."/>
            <person name="Li-Beisson Y."/>
            <person name="Delledonne M."/>
            <person name="Ballottari M."/>
        </authorList>
    </citation>
    <scope>NUCLEOTIDE SEQUENCE</scope>
    <source>
        <strain evidence="2">211/11P</strain>
        <tissue evidence="2">Whole cell</tissue>
    </source>
</reference>
<dbReference type="Gene3D" id="2.130.10.10">
    <property type="entry name" value="YVTN repeat-like/Quinoprotein amine dehydrogenase"/>
    <property type="match status" value="2"/>
</dbReference>
<accession>A0A9D4U0I3</accession>
<feature type="region of interest" description="Disordered" evidence="1">
    <location>
        <begin position="373"/>
        <end position="434"/>
    </location>
</feature>
<dbReference type="InterPro" id="IPR001680">
    <property type="entry name" value="WD40_rpt"/>
</dbReference>
<evidence type="ECO:0008006" key="4">
    <source>
        <dbReference type="Google" id="ProtNLM"/>
    </source>
</evidence>
<evidence type="ECO:0000313" key="2">
    <source>
        <dbReference type="EMBL" id="KAI3438930.1"/>
    </source>
</evidence>
<protein>
    <recommendedName>
        <fullName evidence="4">WD repeat-containing 74</fullName>
    </recommendedName>
</protein>